<evidence type="ECO:0000256" key="4">
    <source>
        <dbReference type="ARBA" id="ARBA00023163"/>
    </source>
</evidence>
<dbReference type="InterPro" id="IPR000847">
    <property type="entry name" value="LysR_HTH_N"/>
</dbReference>
<comment type="similarity">
    <text evidence="1">Belongs to the LysR transcriptional regulatory family.</text>
</comment>
<organism evidence="6 7">
    <name type="scientific">Salinicola rhizosphaerae</name>
    <dbReference type="NCBI Taxonomy" id="1443141"/>
    <lineage>
        <taxon>Bacteria</taxon>
        <taxon>Pseudomonadati</taxon>
        <taxon>Pseudomonadota</taxon>
        <taxon>Gammaproteobacteria</taxon>
        <taxon>Oceanospirillales</taxon>
        <taxon>Halomonadaceae</taxon>
        <taxon>Salinicola</taxon>
    </lineage>
</organism>
<dbReference type="EMBL" id="BMZI01000001">
    <property type="protein sequence ID" value="GHB07593.1"/>
    <property type="molecule type" value="Genomic_DNA"/>
</dbReference>
<evidence type="ECO:0000259" key="5">
    <source>
        <dbReference type="PROSITE" id="PS50931"/>
    </source>
</evidence>
<dbReference type="Pfam" id="PF03466">
    <property type="entry name" value="LysR_substrate"/>
    <property type="match status" value="1"/>
</dbReference>
<evidence type="ECO:0000256" key="2">
    <source>
        <dbReference type="ARBA" id="ARBA00023015"/>
    </source>
</evidence>
<dbReference type="SUPFAM" id="SSF53850">
    <property type="entry name" value="Periplasmic binding protein-like II"/>
    <property type="match status" value="1"/>
</dbReference>
<protein>
    <submittedName>
        <fullName evidence="6">LysR family transcriptional regulator</fullName>
    </submittedName>
</protein>
<sequence>MINPQWALSFATLVEQGSFTRAAAHLDLTQAAVSQHIRHLEQHLGPLLLRRSRKLELTPAGEAMLVYCRDIDAAARRLQVKLEDRDTDSGEISLITPGSVGLRLYPILLDLQAKQPHIAIRHRFAPDYEVIDAVSHNRFELGLVTLKPEDQSLTATPFLEEALELVLPANADVSTWQDLERLGFIDHPDGKAMATRLLARRFPGNPGFDKLPKHGFINQIGLILEPVARGFGFTVVPRYAREAFHMPAAIKVFPYEKPIIDTLWLIHRAEWPLTARTRRVLESLSRQIASGPDLS</sequence>
<dbReference type="PANTHER" id="PTHR30126">
    <property type="entry name" value="HTH-TYPE TRANSCRIPTIONAL REGULATOR"/>
    <property type="match status" value="1"/>
</dbReference>
<dbReference type="Proteomes" id="UP000646745">
    <property type="component" value="Unassembled WGS sequence"/>
</dbReference>
<dbReference type="InterPro" id="IPR036388">
    <property type="entry name" value="WH-like_DNA-bd_sf"/>
</dbReference>
<dbReference type="RefSeq" id="WP_189442645.1">
    <property type="nucleotide sequence ID" value="NZ_BMZI01000001.1"/>
</dbReference>
<dbReference type="PANTHER" id="PTHR30126:SF99">
    <property type="entry name" value="TRANSCRIPTIONAL REGULATOR LYSR FAMILY"/>
    <property type="match status" value="1"/>
</dbReference>
<evidence type="ECO:0000313" key="6">
    <source>
        <dbReference type="EMBL" id="GHB07593.1"/>
    </source>
</evidence>
<gene>
    <name evidence="6" type="ORF">GCM10009038_01020</name>
</gene>
<keyword evidence="7" id="KW-1185">Reference proteome</keyword>
<evidence type="ECO:0000313" key="7">
    <source>
        <dbReference type="Proteomes" id="UP000646745"/>
    </source>
</evidence>
<keyword evidence="3" id="KW-0238">DNA-binding</keyword>
<dbReference type="Gene3D" id="1.10.10.10">
    <property type="entry name" value="Winged helix-like DNA-binding domain superfamily/Winged helix DNA-binding domain"/>
    <property type="match status" value="1"/>
</dbReference>
<evidence type="ECO:0000256" key="1">
    <source>
        <dbReference type="ARBA" id="ARBA00009437"/>
    </source>
</evidence>
<comment type="caution">
    <text evidence="6">The sequence shown here is derived from an EMBL/GenBank/DDBJ whole genome shotgun (WGS) entry which is preliminary data.</text>
</comment>
<proteinExistence type="inferred from homology"/>
<dbReference type="Pfam" id="PF00126">
    <property type="entry name" value="HTH_1"/>
    <property type="match status" value="1"/>
</dbReference>
<dbReference type="CDD" id="cd05466">
    <property type="entry name" value="PBP2_LTTR_substrate"/>
    <property type="match status" value="1"/>
</dbReference>
<dbReference type="Gene3D" id="3.40.190.290">
    <property type="match status" value="1"/>
</dbReference>
<keyword evidence="2" id="KW-0805">Transcription regulation</keyword>
<dbReference type="InterPro" id="IPR036390">
    <property type="entry name" value="WH_DNA-bd_sf"/>
</dbReference>
<name>A0ABQ3DPP3_9GAMM</name>
<evidence type="ECO:0000256" key="3">
    <source>
        <dbReference type="ARBA" id="ARBA00023125"/>
    </source>
</evidence>
<keyword evidence="4" id="KW-0804">Transcription</keyword>
<feature type="domain" description="HTH lysR-type" evidence="5">
    <location>
        <begin position="2"/>
        <end position="58"/>
    </location>
</feature>
<accession>A0ABQ3DPP3</accession>
<dbReference type="PROSITE" id="PS50931">
    <property type="entry name" value="HTH_LYSR"/>
    <property type="match status" value="1"/>
</dbReference>
<dbReference type="SUPFAM" id="SSF46785">
    <property type="entry name" value="Winged helix' DNA-binding domain"/>
    <property type="match status" value="1"/>
</dbReference>
<dbReference type="InterPro" id="IPR005119">
    <property type="entry name" value="LysR_subst-bd"/>
</dbReference>
<reference evidence="7" key="1">
    <citation type="journal article" date="2019" name="Int. J. Syst. Evol. Microbiol.">
        <title>The Global Catalogue of Microorganisms (GCM) 10K type strain sequencing project: providing services to taxonomists for standard genome sequencing and annotation.</title>
        <authorList>
            <consortium name="The Broad Institute Genomics Platform"/>
            <consortium name="The Broad Institute Genome Sequencing Center for Infectious Disease"/>
            <person name="Wu L."/>
            <person name="Ma J."/>
        </authorList>
    </citation>
    <scope>NUCLEOTIDE SEQUENCE [LARGE SCALE GENOMIC DNA]</scope>
    <source>
        <strain evidence="7">KCTC 32998</strain>
    </source>
</reference>
<dbReference type="PRINTS" id="PR00039">
    <property type="entry name" value="HTHLYSR"/>
</dbReference>